<dbReference type="EMBL" id="KZ992930">
    <property type="protein sequence ID" value="RKP06212.1"/>
    <property type="molecule type" value="Genomic_DNA"/>
</dbReference>
<feature type="compositionally biased region" description="Basic and acidic residues" evidence="1">
    <location>
        <begin position="21"/>
        <end position="32"/>
    </location>
</feature>
<dbReference type="AlphaFoldDB" id="A0A4P9XKD3"/>
<dbReference type="Proteomes" id="UP000271241">
    <property type="component" value="Unassembled WGS sequence"/>
</dbReference>
<accession>A0A4P9XKD3</accession>
<evidence type="ECO:0000313" key="3">
    <source>
        <dbReference type="EMBL" id="RKP06212.1"/>
    </source>
</evidence>
<keyword evidence="4" id="KW-1185">Reference proteome</keyword>
<evidence type="ECO:0000256" key="1">
    <source>
        <dbReference type="SAM" id="MobiDB-lite"/>
    </source>
</evidence>
<protein>
    <submittedName>
        <fullName evidence="3">Uncharacterized protein</fullName>
    </submittedName>
</protein>
<reference evidence="4" key="1">
    <citation type="journal article" date="2018" name="Nat. Microbiol.">
        <title>Leveraging single-cell genomics to expand the fungal tree of life.</title>
        <authorList>
            <person name="Ahrendt S.R."/>
            <person name="Quandt C.A."/>
            <person name="Ciobanu D."/>
            <person name="Clum A."/>
            <person name="Salamov A."/>
            <person name="Andreopoulos B."/>
            <person name="Cheng J.F."/>
            <person name="Woyke T."/>
            <person name="Pelin A."/>
            <person name="Henrissat B."/>
            <person name="Reynolds N.K."/>
            <person name="Benny G.L."/>
            <person name="Smith M.E."/>
            <person name="James T.Y."/>
            <person name="Grigoriev I.V."/>
        </authorList>
    </citation>
    <scope>NUCLEOTIDE SEQUENCE [LARGE SCALE GENOMIC DNA]</scope>
    <source>
        <strain evidence="4">RSA 1356</strain>
    </source>
</reference>
<name>A0A4P9XKD3_9FUNG</name>
<proteinExistence type="predicted"/>
<sequence>MQRDYAYAPPTGAPNHYYTKHGHDAATADRRRYGGYTDEQPSHRHQHQHESSWPPESGGHSPLAELFASARPPRDSARPRSVSNPHRASRTPSSAPPPPPPPRLQTDRIRYIGAAGVAAVNGSHVPRPPLYFSRRAIRIAWCAARHAFRHFAYTLVLALVAIAAVADLSYECARTDGQQQR</sequence>
<keyword evidence="2" id="KW-0812">Transmembrane</keyword>
<feature type="region of interest" description="Disordered" evidence="1">
    <location>
        <begin position="1"/>
        <end position="106"/>
    </location>
</feature>
<evidence type="ECO:0000313" key="4">
    <source>
        <dbReference type="Proteomes" id="UP000271241"/>
    </source>
</evidence>
<evidence type="ECO:0000256" key="2">
    <source>
        <dbReference type="SAM" id="Phobius"/>
    </source>
</evidence>
<gene>
    <name evidence="3" type="ORF">THASP1DRAFT_25425</name>
</gene>
<organism evidence="3 4">
    <name type="scientific">Thamnocephalis sphaerospora</name>
    <dbReference type="NCBI Taxonomy" id="78915"/>
    <lineage>
        <taxon>Eukaryota</taxon>
        <taxon>Fungi</taxon>
        <taxon>Fungi incertae sedis</taxon>
        <taxon>Zoopagomycota</taxon>
        <taxon>Zoopagomycotina</taxon>
        <taxon>Zoopagomycetes</taxon>
        <taxon>Zoopagales</taxon>
        <taxon>Sigmoideomycetaceae</taxon>
        <taxon>Thamnocephalis</taxon>
    </lineage>
</organism>
<feature type="compositionally biased region" description="Pro residues" evidence="1">
    <location>
        <begin position="94"/>
        <end position="103"/>
    </location>
</feature>
<keyword evidence="2" id="KW-1133">Transmembrane helix</keyword>
<feature type="transmembrane region" description="Helical" evidence="2">
    <location>
        <begin position="151"/>
        <end position="170"/>
    </location>
</feature>
<keyword evidence="2" id="KW-0472">Membrane</keyword>